<feature type="region of interest" description="Disordered" evidence="1">
    <location>
        <begin position="115"/>
        <end position="134"/>
    </location>
</feature>
<evidence type="ECO:0000313" key="3">
    <source>
        <dbReference type="EMBL" id="EPJ36064.1"/>
    </source>
</evidence>
<dbReference type="AlphaFoldDB" id="S4NCW1"/>
<dbReference type="Proteomes" id="UP000015001">
    <property type="component" value="Unassembled WGS sequence"/>
</dbReference>
<dbReference type="PROSITE" id="PS51257">
    <property type="entry name" value="PROKAR_LIPOPROTEIN"/>
    <property type="match status" value="1"/>
</dbReference>
<evidence type="ECO:0000313" key="4">
    <source>
        <dbReference type="Proteomes" id="UP000015001"/>
    </source>
</evidence>
<keyword evidence="4" id="KW-1185">Reference proteome</keyword>
<gene>
    <name evidence="3" type="ORF">STAFG_6885</name>
</gene>
<dbReference type="HOGENOM" id="CLU_1593567_0_0_11"/>
<protein>
    <recommendedName>
        <fullName evidence="5">Lipoprotein</fullName>
    </recommendedName>
</protein>
<feature type="compositionally biased region" description="Basic and acidic residues" evidence="1">
    <location>
        <begin position="120"/>
        <end position="129"/>
    </location>
</feature>
<comment type="caution">
    <text evidence="3">The sequence shown here is derived from an EMBL/GenBank/DDBJ whole genome shotgun (WGS) entry which is preliminary data.</text>
</comment>
<keyword evidence="2" id="KW-0732">Signal</keyword>
<accession>S4NCW1</accession>
<evidence type="ECO:0008006" key="5">
    <source>
        <dbReference type="Google" id="ProtNLM"/>
    </source>
</evidence>
<dbReference type="EMBL" id="AOPY01001585">
    <property type="protein sequence ID" value="EPJ36064.1"/>
    <property type="molecule type" value="Genomic_DNA"/>
</dbReference>
<feature type="signal peptide" evidence="2">
    <location>
        <begin position="1"/>
        <end position="27"/>
    </location>
</feature>
<organism evidence="3 4">
    <name type="scientific">Streptomyces afghaniensis 772</name>
    <dbReference type="NCBI Taxonomy" id="1283301"/>
    <lineage>
        <taxon>Bacteria</taxon>
        <taxon>Bacillati</taxon>
        <taxon>Actinomycetota</taxon>
        <taxon>Actinomycetes</taxon>
        <taxon>Kitasatosporales</taxon>
        <taxon>Streptomycetaceae</taxon>
        <taxon>Streptomyces</taxon>
    </lineage>
</organism>
<name>S4NCW1_9ACTN</name>
<proteinExistence type="predicted"/>
<evidence type="ECO:0000256" key="1">
    <source>
        <dbReference type="SAM" id="MobiDB-lite"/>
    </source>
</evidence>
<reference evidence="3 4" key="1">
    <citation type="submission" date="2013-02" db="EMBL/GenBank/DDBJ databases">
        <title>Draft Genome Sequence of Streptomyces afghaniensis, Which Produces Compounds of the Julimycin B-Complex.</title>
        <authorList>
            <person name="Gruening B.A."/>
            <person name="Praeg A."/>
            <person name="Erxleben A."/>
            <person name="Guenther S."/>
            <person name="Fiedler H.-P."/>
            <person name="Goodfellow M."/>
            <person name="Mueller M."/>
        </authorList>
    </citation>
    <scope>NUCLEOTIDE SEQUENCE [LARGE SCALE GENOMIC DNA]</scope>
    <source>
        <strain evidence="3 4">772</strain>
    </source>
</reference>
<sequence length="167" mass="18557">MGRITGRRLRAPLLTFVVLLLSGVAACSDGGTGEGPSTPGSRTRAATPRDLVGAWESAEPGSNTTLAYRFTDEGKYKYFGMTSYPMGQEVYQLIHVVEGTYEASTDALVLKPHSATLTRKNPENPERDFTSSPAPFKTERFEWKIADRELSLIREDETRFTFRWVSG</sequence>
<dbReference type="PATRIC" id="fig|1283301.3.peg.6836"/>
<evidence type="ECO:0000256" key="2">
    <source>
        <dbReference type="SAM" id="SignalP"/>
    </source>
</evidence>
<feature type="chain" id="PRO_5004531490" description="Lipoprotein" evidence="2">
    <location>
        <begin position="28"/>
        <end position="167"/>
    </location>
</feature>